<comment type="caution">
    <text evidence="2">The sequence shown here is derived from an EMBL/GenBank/DDBJ whole genome shotgun (WGS) entry which is preliminary data.</text>
</comment>
<evidence type="ECO:0000313" key="3">
    <source>
        <dbReference type="Proteomes" id="UP001374584"/>
    </source>
</evidence>
<feature type="compositionally biased region" description="Basic and acidic residues" evidence="1">
    <location>
        <begin position="8"/>
        <end position="17"/>
    </location>
</feature>
<keyword evidence="3" id="KW-1185">Reference proteome</keyword>
<evidence type="ECO:0000256" key="1">
    <source>
        <dbReference type="SAM" id="MobiDB-lite"/>
    </source>
</evidence>
<protein>
    <submittedName>
        <fullName evidence="2">Uncharacterized protein</fullName>
    </submittedName>
</protein>
<reference evidence="2 3" key="1">
    <citation type="submission" date="2024-01" db="EMBL/GenBank/DDBJ databases">
        <title>The genomes of 5 underutilized Papilionoideae crops provide insights into root nodulation and disease resistanc.</title>
        <authorList>
            <person name="Jiang F."/>
        </authorList>
    </citation>
    <scope>NUCLEOTIDE SEQUENCE [LARGE SCALE GENOMIC DNA]</scope>
    <source>
        <strain evidence="2">JINMINGXINNONG_FW02</strain>
        <tissue evidence="2">Leaves</tissue>
    </source>
</reference>
<name>A0AAN9LZM4_PHACN</name>
<sequence>MMASFGGRVDDLPKSRDGSSPSFERLFKSDSLKGLRSEIIISNRDVRKYSRMLWLKDEQGEARRRWKVGKEMGFTLLNEKEVVLNRLSSLENRDYRKLEMEISVSDDEFN</sequence>
<organism evidence="2 3">
    <name type="scientific">Phaseolus coccineus</name>
    <name type="common">Scarlet runner bean</name>
    <name type="synonym">Phaseolus multiflorus</name>
    <dbReference type="NCBI Taxonomy" id="3886"/>
    <lineage>
        <taxon>Eukaryota</taxon>
        <taxon>Viridiplantae</taxon>
        <taxon>Streptophyta</taxon>
        <taxon>Embryophyta</taxon>
        <taxon>Tracheophyta</taxon>
        <taxon>Spermatophyta</taxon>
        <taxon>Magnoliopsida</taxon>
        <taxon>eudicotyledons</taxon>
        <taxon>Gunneridae</taxon>
        <taxon>Pentapetalae</taxon>
        <taxon>rosids</taxon>
        <taxon>fabids</taxon>
        <taxon>Fabales</taxon>
        <taxon>Fabaceae</taxon>
        <taxon>Papilionoideae</taxon>
        <taxon>50 kb inversion clade</taxon>
        <taxon>NPAAA clade</taxon>
        <taxon>indigoferoid/millettioid clade</taxon>
        <taxon>Phaseoleae</taxon>
        <taxon>Phaseolus</taxon>
    </lineage>
</organism>
<proteinExistence type="predicted"/>
<feature type="region of interest" description="Disordered" evidence="1">
    <location>
        <begin position="1"/>
        <end position="22"/>
    </location>
</feature>
<dbReference type="AlphaFoldDB" id="A0AAN9LZM4"/>
<evidence type="ECO:0000313" key="2">
    <source>
        <dbReference type="EMBL" id="KAK7343033.1"/>
    </source>
</evidence>
<gene>
    <name evidence="2" type="ORF">VNO80_25995</name>
</gene>
<dbReference type="Proteomes" id="UP001374584">
    <property type="component" value="Unassembled WGS sequence"/>
</dbReference>
<dbReference type="EMBL" id="JAYMYR010000009">
    <property type="protein sequence ID" value="KAK7343033.1"/>
    <property type="molecule type" value="Genomic_DNA"/>
</dbReference>
<accession>A0AAN9LZM4</accession>